<dbReference type="EMBL" id="JBHLVO010000019">
    <property type="protein sequence ID" value="MFC0273365.1"/>
    <property type="molecule type" value="Genomic_DNA"/>
</dbReference>
<organism evidence="1 2">
    <name type="scientific">Metabacillus herbersteinensis</name>
    <dbReference type="NCBI Taxonomy" id="283816"/>
    <lineage>
        <taxon>Bacteria</taxon>
        <taxon>Bacillati</taxon>
        <taxon>Bacillota</taxon>
        <taxon>Bacilli</taxon>
        <taxon>Bacillales</taxon>
        <taxon>Bacillaceae</taxon>
        <taxon>Metabacillus</taxon>
    </lineage>
</organism>
<evidence type="ECO:0000313" key="1">
    <source>
        <dbReference type="EMBL" id="MFC0273365.1"/>
    </source>
</evidence>
<proteinExistence type="predicted"/>
<sequence>MMRDSKLTIVDFINKDRFELNSYITHLFSQINNHYSEKKEDRF</sequence>
<comment type="caution">
    <text evidence="1">The sequence shown here is derived from an EMBL/GenBank/DDBJ whole genome shotgun (WGS) entry which is preliminary data.</text>
</comment>
<reference evidence="1 2" key="1">
    <citation type="submission" date="2024-09" db="EMBL/GenBank/DDBJ databases">
        <authorList>
            <person name="Sun Q."/>
            <person name="Mori K."/>
        </authorList>
    </citation>
    <scope>NUCLEOTIDE SEQUENCE [LARGE SCALE GENOMIC DNA]</scope>
    <source>
        <strain evidence="1 2">CCM 7228</strain>
    </source>
</reference>
<gene>
    <name evidence="1" type="ORF">ACFFIX_18330</name>
</gene>
<dbReference type="Proteomes" id="UP001589854">
    <property type="component" value="Unassembled WGS sequence"/>
</dbReference>
<accession>A0ABV6GI54</accession>
<evidence type="ECO:0000313" key="2">
    <source>
        <dbReference type="Proteomes" id="UP001589854"/>
    </source>
</evidence>
<protein>
    <submittedName>
        <fullName evidence="1">Uncharacterized protein</fullName>
    </submittedName>
</protein>
<name>A0ABV6GI54_9BACI</name>
<keyword evidence="2" id="KW-1185">Reference proteome</keyword>